<name>A0AAD8L0M6_TARER</name>
<keyword evidence="2" id="KW-1185">Reference proteome</keyword>
<sequence>MIVKMTPMMLSTPPMISSPSFLDGFVSRVQLHKLVIYRPKKRNLHIYGLFSDKDEDDDSCDNHSYKMKKAHQSIFLLLKLQNCYESLSSYGCDGILHTCSSDDEQG</sequence>
<comment type="caution">
    <text evidence="1">The sequence shown here is derived from an EMBL/GenBank/DDBJ whole genome shotgun (WGS) entry which is preliminary data.</text>
</comment>
<dbReference type="Proteomes" id="UP001229421">
    <property type="component" value="Unassembled WGS sequence"/>
</dbReference>
<organism evidence="1 2">
    <name type="scientific">Tagetes erecta</name>
    <name type="common">African marigold</name>
    <dbReference type="NCBI Taxonomy" id="13708"/>
    <lineage>
        <taxon>Eukaryota</taxon>
        <taxon>Viridiplantae</taxon>
        <taxon>Streptophyta</taxon>
        <taxon>Embryophyta</taxon>
        <taxon>Tracheophyta</taxon>
        <taxon>Spermatophyta</taxon>
        <taxon>Magnoliopsida</taxon>
        <taxon>eudicotyledons</taxon>
        <taxon>Gunneridae</taxon>
        <taxon>Pentapetalae</taxon>
        <taxon>asterids</taxon>
        <taxon>campanulids</taxon>
        <taxon>Asterales</taxon>
        <taxon>Asteraceae</taxon>
        <taxon>Asteroideae</taxon>
        <taxon>Heliantheae alliance</taxon>
        <taxon>Tageteae</taxon>
        <taxon>Tagetes</taxon>
    </lineage>
</organism>
<dbReference type="EMBL" id="JAUHHV010000003">
    <property type="protein sequence ID" value="KAK1429777.1"/>
    <property type="molecule type" value="Genomic_DNA"/>
</dbReference>
<protein>
    <submittedName>
        <fullName evidence="1">Uncharacterized protein</fullName>
    </submittedName>
</protein>
<evidence type="ECO:0000313" key="1">
    <source>
        <dbReference type="EMBL" id="KAK1429777.1"/>
    </source>
</evidence>
<evidence type="ECO:0000313" key="2">
    <source>
        <dbReference type="Proteomes" id="UP001229421"/>
    </source>
</evidence>
<gene>
    <name evidence="1" type="ORF">QVD17_11995</name>
</gene>
<accession>A0AAD8L0M6</accession>
<reference evidence="1" key="1">
    <citation type="journal article" date="2023" name="bioRxiv">
        <title>Improved chromosome-level genome assembly for marigold (Tagetes erecta).</title>
        <authorList>
            <person name="Jiang F."/>
            <person name="Yuan L."/>
            <person name="Wang S."/>
            <person name="Wang H."/>
            <person name="Xu D."/>
            <person name="Wang A."/>
            <person name="Fan W."/>
        </authorList>
    </citation>
    <scope>NUCLEOTIDE SEQUENCE</scope>
    <source>
        <strain evidence="1">WSJ</strain>
        <tissue evidence="1">Leaf</tissue>
    </source>
</reference>
<proteinExistence type="predicted"/>
<dbReference type="AlphaFoldDB" id="A0AAD8L0M6"/>